<keyword evidence="4 6" id="KW-0418">Kinase</keyword>
<dbReference type="InterPro" id="IPR043129">
    <property type="entry name" value="ATPase_NBD"/>
</dbReference>
<evidence type="ECO:0000313" key="8">
    <source>
        <dbReference type="EMBL" id="NMD86552.1"/>
    </source>
</evidence>
<comment type="subcellular location">
    <subcellularLocation>
        <location evidence="6">Cytoplasm</location>
    </subcellularLocation>
</comment>
<keyword evidence="6" id="KW-0963">Cytoplasm</keyword>
<dbReference type="CDD" id="cd24010">
    <property type="entry name" value="ASKHA_NBD_AcK_PK"/>
    <property type="match status" value="1"/>
</dbReference>
<accession>A0A2U1APE8</accession>
<evidence type="ECO:0000256" key="2">
    <source>
        <dbReference type="ARBA" id="ARBA00022679"/>
    </source>
</evidence>
<dbReference type="Gene3D" id="3.30.420.40">
    <property type="match status" value="2"/>
</dbReference>
<dbReference type="GeneID" id="78296417"/>
<keyword evidence="6" id="KW-0460">Magnesium</keyword>
<comment type="cofactor">
    <cofactor evidence="6">
        <name>Mg(2+)</name>
        <dbReference type="ChEBI" id="CHEBI:18420"/>
    </cofactor>
    <cofactor evidence="6">
        <name>Mn(2+)</name>
        <dbReference type="ChEBI" id="CHEBI:29035"/>
    </cofactor>
    <text evidence="6">Mg(2+). Can also accept Mn(2+).</text>
</comment>
<comment type="catalytic activity">
    <reaction evidence="6">
        <text>acetate + ATP = acetyl phosphate + ADP</text>
        <dbReference type="Rhea" id="RHEA:11352"/>
        <dbReference type="ChEBI" id="CHEBI:22191"/>
        <dbReference type="ChEBI" id="CHEBI:30089"/>
        <dbReference type="ChEBI" id="CHEBI:30616"/>
        <dbReference type="ChEBI" id="CHEBI:456216"/>
        <dbReference type="EC" id="2.7.2.1"/>
    </reaction>
</comment>
<evidence type="ECO:0000313" key="9">
    <source>
        <dbReference type="EMBL" id="PVY38276.1"/>
    </source>
</evidence>
<dbReference type="PIRSF" id="PIRSF000722">
    <property type="entry name" value="Acetate_prop_kin"/>
    <property type="match status" value="1"/>
</dbReference>
<evidence type="ECO:0000256" key="7">
    <source>
        <dbReference type="RuleBase" id="RU003835"/>
    </source>
</evidence>
<dbReference type="EMBL" id="QEKH01000027">
    <property type="protein sequence ID" value="PVY38276.1"/>
    <property type="molecule type" value="Genomic_DNA"/>
</dbReference>
<dbReference type="GO" id="GO:0005737">
    <property type="term" value="C:cytoplasm"/>
    <property type="evidence" value="ECO:0007669"/>
    <property type="project" value="UniProtKB-SubCell"/>
</dbReference>
<feature type="binding site" evidence="6">
    <location>
        <position position="385"/>
    </location>
    <ligand>
        <name>Mg(2+)</name>
        <dbReference type="ChEBI" id="CHEBI:18420"/>
    </ligand>
</feature>
<dbReference type="GO" id="GO:0000287">
    <property type="term" value="F:magnesium ion binding"/>
    <property type="evidence" value="ECO:0007669"/>
    <property type="project" value="UniProtKB-UniRule"/>
</dbReference>
<keyword evidence="10" id="KW-1185">Reference proteome</keyword>
<evidence type="ECO:0000313" key="11">
    <source>
        <dbReference type="Proteomes" id="UP000576225"/>
    </source>
</evidence>
<evidence type="ECO:0000256" key="3">
    <source>
        <dbReference type="ARBA" id="ARBA00022741"/>
    </source>
</evidence>
<dbReference type="PANTHER" id="PTHR21060:SF15">
    <property type="entry name" value="ACETATE KINASE-RELATED"/>
    <property type="match status" value="1"/>
</dbReference>
<sequence length="400" mass="43946">MKILVINAGSSSMKFTLYSMENEQILAKGLFERLGYDKPNMVYKRPDGYKFEAEIPVKNHVEALKKICEKLVDPEDGVLKSLSEITAIGHRVLHGGEKITAPVKIDDKAKEIIRECFPLGPLHNPANLAGIEACEEEMPGVPNVGVFDTQFHMTMPPEAYLYAIPYDFYKKYGIRKYGFHGTSHHYVTLATAKFLNQKVEDTTIITCHLGNGCSMAAVKNGKVIDTTMGLTPLEGLMMGTRCGDLDPAAVIRLVDLGHTTAEVDKILNKQSGLYGVGDINSGDMRDMLAAAEKGSERAELALKMFARRIVKYIGAYYVLLDGPQAISFTGGVGEFSVPMRKRIMDQLGSLGLKLDDGRNAECFGKAGVISTDDSSWKAIVMPTDEELMIARSVVDTLHLK</sequence>
<dbReference type="EC" id="2.7.2.1" evidence="6"/>
<comment type="subunit">
    <text evidence="6">Homodimer.</text>
</comment>
<dbReference type="Pfam" id="PF00871">
    <property type="entry name" value="Acetate_kinase"/>
    <property type="match status" value="1"/>
</dbReference>
<reference evidence="9 10" key="1">
    <citation type="submission" date="2018-04" db="EMBL/GenBank/DDBJ databases">
        <title>Genomic Encyclopedia of Type Strains, Phase IV (KMG-IV): sequencing the most valuable type-strain genomes for metagenomic binning, comparative biology and taxonomic classification.</title>
        <authorList>
            <person name="Goeker M."/>
        </authorList>
    </citation>
    <scope>NUCLEOTIDE SEQUENCE [LARGE SCALE GENOMIC DNA]</scope>
    <source>
        <strain evidence="9 10">DSM 14823</strain>
    </source>
</reference>
<keyword evidence="6" id="KW-0479">Metal-binding</keyword>
<feature type="binding site" evidence="6">
    <location>
        <position position="91"/>
    </location>
    <ligand>
        <name>substrate</name>
    </ligand>
</feature>
<feature type="active site" description="Proton donor/acceptor" evidence="6">
    <location>
        <position position="148"/>
    </location>
</feature>
<keyword evidence="3 6" id="KW-0547">Nucleotide-binding</keyword>
<dbReference type="OrthoDB" id="9802453at2"/>
<dbReference type="AlphaFoldDB" id="A0A2U1APE8"/>
<evidence type="ECO:0000256" key="6">
    <source>
        <dbReference type="HAMAP-Rule" id="MF_00020"/>
    </source>
</evidence>
<dbReference type="PROSITE" id="PS01075">
    <property type="entry name" value="ACETATE_KINASE_1"/>
    <property type="match status" value="1"/>
</dbReference>
<dbReference type="GO" id="GO:0006083">
    <property type="term" value="P:acetate metabolic process"/>
    <property type="evidence" value="ECO:0007669"/>
    <property type="project" value="TreeGrafter"/>
</dbReference>
<dbReference type="RefSeq" id="WP_116885133.1">
    <property type="nucleotide sequence ID" value="NZ_CABMMC010000122.1"/>
</dbReference>
<gene>
    <name evidence="6" type="primary">ackA</name>
    <name evidence="9" type="ORF">C8D82_12738</name>
    <name evidence="8" type="ORF">HF882_08165</name>
</gene>
<dbReference type="EMBL" id="JABAEW010000012">
    <property type="protein sequence ID" value="NMD86552.1"/>
    <property type="molecule type" value="Genomic_DNA"/>
</dbReference>
<reference evidence="8 11" key="2">
    <citation type="submission" date="2020-04" db="EMBL/GenBank/DDBJ databases">
        <authorList>
            <person name="Hitch T.C.A."/>
            <person name="Wylensek D."/>
            <person name="Clavel T."/>
        </authorList>
    </citation>
    <scope>NUCLEOTIDE SEQUENCE [LARGE SCALE GENOMIC DNA]</scope>
    <source>
        <strain evidence="8 11">COR2-253-APC-1A</strain>
    </source>
</reference>
<feature type="binding site" evidence="6">
    <location>
        <begin position="283"/>
        <end position="285"/>
    </location>
    <ligand>
        <name>ATP</name>
        <dbReference type="ChEBI" id="CHEBI:30616"/>
    </ligand>
</feature>
<dbReference type="GO" id="GO:0005524">
    <property type="term" value="F:ATP binding"/>
    <property type="evidence" value="ECO:0007669"/>
    <property type="project" value="UniProtKB-KW"/>
</dbReference>
<keyword evidence="2 6" id="KW-0808">Transferase</keyword>
<comment type="function">
    <text evidence="6">Catalyzes the formation of acetyl phosphate from acetate and ATP. Can also catalyze the reverse reaction.</text>
</comment>
<dbReference type="InterPro" id="IPR000890">
    <property type="entry name" value="Aliphatic_acid_kin_short-chain"/>
</dbReference>
<dbReference type="PROSITE" id="PS01076">
    <property type="entry name" value="ACETATE_KINASE_2"/>
    <property type="match status" value="1"/>
</dbReference>
<protein>
    <recommendedName>
        <fullName evidence="6">Acetate kinase</fullName>
        <ecNumber evidence="6">2.7.2.1</ecNumber>
    </recommendedName>
    <alternativeName>
        <fullName evidence="6">Acetokinase</fullName>
    </alternativeName>
</protein>
<dbReference type="PRINTS" id="PR00471">
    <property type="entry name" value="ACETATEKNASE"/>
</dbReference>
<evidence type="ECO:0000256" key="5">
    <source>
        <dbReference type="ARBA" id="ARBA00022840"/>
    </source>
</evidence>
<feature type="binding site" evidence="6">
    <location>
        <begin position="208"/>
        <end position="212"/>
    </location>
    <ligand>
        <name>ATP</name>
        <dbReference type="ChEBI" id="CHEBI:30616"/>
    </ligand>
</feature>
<dbReference type="Proteomes" id="UP000576225">
    <property type="component" value="Unassembled WGS sequence"/>
</dbReference>
<comment type="caution">
    <text evidence="6">Lacks conserved residue(s) required for the propagation of feature annotation.</text>
</comment>
<dbReference type="SUPFAM" id="SSF53067">
    <property type="entry name" value="Actin-like ATPase domain"/>
    <property type="match status" value="2"/>
</dbReference>
<dbReference type="GO" id="GO:0006085">
    <property type="term" value="P:acetyl-CoA biosynthetic process"/>
    <property type="evidence" value="ECO:0007669"/>
    <property type="project" value="UniProtKB-UniRule"/>
</dbReference>
<organism evidence="9 10">
    <name type="scientific">Victivallis vadensis</name>
    <dbReference type="NCBI Taxonomy" id="172901"/>
    <lineage>
        <taxon>Bacteria</taxon>
        <taxon>Pseudomonadati</taxon>
        <taxon>Lentisphaerota</taxon>
        <taxon>Lentisphaeria</taxon>
        <taxon>Victivallales</taxon>
        <taxon>Victivallaceae</taxon>
        <taxon>Victivallis</taxon>
    </lineage>
</organism>
<keyword evidence="5 6" id="KW-0067">ATP-binding</keyword>
<evidence type="ECO:0000256" key="1">
    <source>
        <dbReference type="ARBA" id="ARBA00008748"/>
    </source>
</evidence>
<dbReference type="InterPro" id="IPR004372">
    <property type="entry name" value="Ac/propionate_kinase"/>
</dbReference>
<comment type="caution">
    <text evidence="9">The sequence shown here is derived from an EMBL/GenBank/DDBJ whole genome shotgun (WGS) entry which is preliminary data.</text>
</comment>
<evidence type="ECO:0000313" key="10">
    <source>
        <dbReference type="Proteomes" id="UP000245959"/>
    </source>
</evidence>
<dbReference type="Proteomes" id="UP000245959">
    <property type="component" value="Unassembled WGS sequence"/>
</dbReference>
<name>A0A2U1APE8_9BACT</name>
<feature type="binding site" evidence="6">
    <location>
        <position position="14"/>
    </location>
    <ligand>
        <name>ATP</name>
        <dbReference type="ChEBI" id="CHEBI:30616"/>
    </ligand>
</feature>
<dbReference type="InterPro" id="IPR023865">
    <property type="entry name" value="Aliphatic_acid_kinase_CS"/>
</dbReference>
<comment type="pathway">
    <text evidence="6">Metabolic intermediate biosynthesis; acetyl-CoA biosynthesis; acetyl-CoA from acetate: step 1/2.</text>
</comment>
<dbReference type="HAMAP" id="MF_00020">
    <property type="entry name" value="Acetate_kinase"/>
    <property type="match status" value="1"/>
</dbReference>
<feature type="site" description="Transition state stabilizer" evidence="6">
    <location>
        <position position="241"/>
    </location>
</feature>
<dbReference type="PANTHER" id="PTHR21060">
    <property type="entry name" value="ACETATE KINASE"/>
    <property type="match status" value="1"/>
</dbReference>
<dbReference type="NCBIfam" id="TIGR00016">
    <property type="entry name" value="ackA"/>
    <property type="match status" value="1"/>
</dbReference>
<dbReference type="GO" id="GO:0008776">
    <property type="term" value="F:acetate kinase activity"/>
    <property type="evidence" value="ECO:0007669"/>
    <property type="project" value="UniProtKB-UniRule"/>
</dbReference>
<feature type="binding site" evidence="6">
    <location>
        <position position="7"/>
    </location>
    <ligand>
        <name>Mg(2+)</name>
        <dbReference type="ChEBI" id="CHEBI:18420"/>
    </ligand>
</feature>
<proteinExistence type="inferred from homology"/>
<comment type="similarity">
    <text evidence="1 6 7">Belongs to the acetokinase family.</text>
</comment>
<feature type="site" description="Transition state stabilizer" evidence="6">
    <location>
        <position position="180"/>
    </location>
</feature>
<dbReference type="UniPathway" id="UPA00340">
    <property type="reaction ID" value="UER00458"/>
</dbReference>
<evidence type="ECO:0000256" key="4">
    <source>
        <dbReference type="ARBA" id="ARBA00022777"/>
    </source>
</evidence>